<protein>
    <submittedName>
        <fullName evidence="2">Uncharacterized protein</fullName>
    </submittedName>
</protein>
<keyword evidence="3" id="KW-1185">Reference proteome</keyword>
<reference evidence="2" key="1">
    <citation type="submission" date="2021-02" db="EMBL/GenBank/DDBJ databases">
        <authorList>
            <person name="Dougan E. K."/>
            <person name="Rhodes N."/>
            <person name="Thang M."/>
            <person name="Chan C."/>
        </authorList>
    </citation>
    <scope>NUCLEOTIDE SEQUENCE</scope>
</reference>
<dbReference type="EMBL" id="CAJNIZ010046704">
    <property type="protein sequence ID" value="CAE7754580.1"/>
    <property type="molecule type" value="Genomic_DNA"/>
</dbReference>
<evidence type="ECO:0000313" key="3">
    <source>
        <dbReference type="Proteomes" id="UP000649617"/>
    </source>
</evidence>
<sequence>MSSHRHLRFERLRSLQALDQPYLDFSLDVVPARRHSPAPVRHDPRNEILQALDAHEHTAILGRRAPLPRQQRGEELGSLSPRKPPVPCFSGRDSQYEEDAVKTVRSGKLAGKGDPKKAMDRSIRRLDTAASKLEKVAKALVEEAQRQSLKRVG</sequence>
<feature type="compositionally biased region" description="Basic and acidic residues" evidence="1">
    <location>
        <begin position="111"/>
        <end position="121"/>
    </location>
</feature>
<organism evidence="2 3">
    <name type="scientific">Symbiodinium pilosum</name>
    <name type="common">Dinoflagellate</name>
    <dbReference type="NCBI Taxonomy" id="2952"/>
    <lineage>
        <taxon>Eukaryota</taxon>
        <taxon>Sar</taxon>
        <taxon>Alveolata</taxon>
        <taxon>Dinophyceae</taxon>
        <taxon>Suessiales</taxon>
        <taxon>Symbiodiniaceae</taxon>
        <taxon>Symbiodinium</taxon>
    </lineage>
</organism>
<dbReference type="AlphaFoldDB" id="A0A812XUQ1"/>
<comment type="caution">
    <text evidence="2">The sequence shown here is derived from an EMBL/GenBank/DDBJ whole genome shotgun (WGS) entry which is preliminary data.</text>
</comment>
<gene>
    <name evidence="2" type="ORF">SPIL2461_LOCUS21898</name>
</gene>
<dbReference type="OrthoDB" id="425297at2759"/>
<evidence type="ECO:0000313" key="2">
    <source>
        <dbReference type="EMBL" id="CAE7754580.1"/>
    </source>
</evidence>
<accession>A0A812XUQ1</accession>
<dbReference type="Proteomes" id="UP000649617">
    <property type="component" value="Unassembled WGS sequence"/>
</dbReference>
<proteinExistence type="predicted"/>
<name>A0A812XUQ1_SYMPI</name>
<feature type="region of interest" description="Disordered" evidence="1">
    <location>
        <begin position="61"/>
        <end position="121"/>
    </location>
</feature>
<evidence type="ECO:0000256" key="1">
    <source>
        <dbReference type="SAM" id="MobiDB-lite"/>
    </source>
</evidence>